<dbReference type="Gene3D" id="3.50.50.60">
    <property type="entry name" value="FAD/NAD(P)-binding domain"/>
    <property type="match status" value="1"/>
</dbReference>
<dbReference type="EMBL" id="NTJZ01000015">
    <property type="protein sequence ID" value="PDH32539.1"/>
    <property type="molecule type" value="Genomic_DNA"/>
</dbReference>
<dbReference type="AlphaFoldDB" id="A0A2A5W7S3"/>
<name>A0A2A5W7S3_9GAMM</name>
<evidence type="ECO:0000313" key="1">
    <source>
        <dbReference type="EMBL" id="PDH32539.1"/>
    </source>
</evidence>
<dbReference type="InterPro" id="IPR006311">
    <property type="entry name" value="TAT_signal"/>
</dbReference>
<accession>A0A2A5W7S3</accession>
<comment type="caution">
    <text evidence="1">The sequence shown here is derived from an EMBL/GenBank/DDBJ whole genome shotgun (WGS) entry which is preliminary data.</text>
</comment>
<dbReference type="PROSITE" id="PS51318">
    <property type="entry name" value="TAT"/>
    <property type="match status" value="1"/>
</dbReference>
<dbReference type="SUPFAM" id="SSF51905">
    <property type="entry name" value="FAD/NAD(P)-binding domain"/>
    <property type="match status" value="1"/>
</dbReference>
<organism evidence="1 2">
    <name type="scientific">OM182 bacterium MED-G28</name>
    <dbReference type="NCBI Taxonomy" id="1986256"/>
    <lineage>
        <taxon>Bacteria</taxon>
        <taxon>Pseudomonadati</taxon>
        <taxon>Pseudomonadota</taxon>
        <taxon>Gammaproteobacteria</taxon>
        <taxon>OMG group</taxon>
        <taxon>OM182 clade</taxon>
    </lineage>
</organism>
<protein>
    <submittedName>
        <fullName evidence="1">Twin-arginine translocation pathway signal</fullName>
    </submittedName>
</protein>
<dbReference type="Pfam" id="PF13450">
    <property type="entry name" value="NAD_binding_8"/>
    <property type="match status" value="1"/>
</dbReference>
<evidence type="ECO:0000313" key="2">
    <source>
        <dbReference type="Proteomes" id="UP000219329"/>
    </source>
</evidence>
<sequence length="625" mass="69482">MSKKIKLKRRDFLNGFAISMAAGSSLAPLDLFAQAASRGEYYPPGFTGMRGSHAGSFEVAHAVARSGQRFQRPREQTGGIYDLVVVGGGLSGLSAAKFFRDRNEGEINSKILVLDNHDDFGGHAKRNEFDVDGKKLIGYGGSQSFEEPGKYSQVAKQLLRDVSIQTERFYDYYDRNYFDQRKLRAGIYFDSKTYGEDKLILNPMGGFLAGSASREERESAVRQMPLATTDQEAFLNLLNSREDYLEGSSIQEKTQLLNNMSYLDFLRDHANIPEAVLDILRDTYLVITATGWEAQSALWAAEAWFPGTRHLGLYDDSDEDEEEPYIFHFPDGNAGLARALVRDLIPRSVTGTTMEDLVRARVDYSALDHPDADVQIRLNSTAVDVLHTPQGDHVDVTYYYRGRGYRVRAKHVVLACYNGIVPHICSEVPEAQAKAIANATKIPLVIGNIALRNWRALNEAGFNSIYSPGDVCFKHIPLDFPVSMGGYNYSTGPDEPVLLSGWHAPTTQGLPAKEQYRAGRQKLMEMSYDDFENNIFSHLDGMLGSYGFDAEREIAAITINRWPHGYAYEYEGIGQPLGYDRNTGPHVAGRAQLGRISIANSDSEAYAYVNGAIDAADRAINEQLS</sequence>
<dbReference type="Proteomes" id="UP000219329">
    <property type="component" value="Unassembled WGS sequence"/>
</dbReference>
<proteinExistence type="predicted"/>
<dbReference type="Gene3D" id="1.10.405.10">
    <property type="entry name" value="Guanine Nucleotide Dissociation Inhibitor, domain 1"/>
    <property type="match status" value="1"/>
</dbReference>
<dbReference type="InterPro" id="IPR036188">
    <property type="entry name" value="FAD/NAD-bd_sf"/>
</dbReference>
<dbReference type="Gene3D" id="3.90.660.10">
    <property type="match status" value="1"/>
</dbReference>
<gene>
    <name evidence="1" type="ORF">CNF02_11500</name>
</gene>
<reference evidence="1 2" key="1">
    <citation type="submission" date="2017-08" db="EMBL/GenBank/DDBJ databases">
        <title>Fine stratification of microbial communities through a metagenomic profile of the photic zone.</title>
        <authorList>
            <person name="Haro-Moreno J.M."/>
            <person name="Lopez-Perez M."/>
            <person name="De La Torre J."/>
            <person name="Picazo A."/>
            <person name="Camacho A."/>
            <person name="Rodriguez-Valera F."/>
        </authorList>
    </citation>
    <scope>NUCLEOTIDE SEQUENCE [LARGE SCALE GENOMIC DNA]</scope>
    <source>
        <strain evidence="1">MED-G28</strain>
    </source>
</reference>